<dbReference type="Pfam" id="PF21430">
    <property type="entry name" value="DTP-pb9_B-dom"/>
    <property type="match status" value="1"/>
</dbReference>
<dbReference type="Pfam" id="PF21424">
    <property type="entry name" value="DTP-pb9_A-dom_C"/>
    <property type="match status" value="1"/>
</dbReference>
<evidence type="ECO:0000313" key="5">
    <source>
        <dbReference type="Proteomes" id="UP000026908"/>
    </source>
</evidence>
<dbReference type="GeneID" id="19487104"/>
<keyword evidence="5" id="KW-1185">Reference proteome</keyword>
<sequence length="204" mass="22692">MRLPDPYTNPELSGLGFESVNLIDNDPVIRDELPNGKVNEVKVSAQYWGINISYPELFPDEYNVLDAFILEYKRTGSYIDVILPQYEAFRVRGNTSLVNIPAGQKGSNITMDTKGLLIGTPKPGDLFKLSNHPKVYKITSFNKSGNTWSINLYPDLFITTTGAEKPVFNGILFRTKLMNGDAFGSTLNNNGTYSGISLNLRESL</sequence>
<feature type="domain" description="Distal tail protein pb9 B" evidence="3">
    <location>
        <begin position="87"/>
        <end position="171"/>
    </location>
</feature>
<dbReference type="Gene3D" id="2.40.30.290">
    <property type="match status" value="1"/>
</dbReference>
<dbReference type="OrthoDB" id="14232at10239"/>
<proteinExistence type="predicted"/>
<reference evidence="4 5" key="1">
    <citation type="journal article" date="2014" name="Genome Announc.">
        <title>Complete Genome Sequences of Two Escherichia coli O157:H7 Phages Effective in Limiting Contamination of Food Products.</title>
        <authorList>
            <person name="Hong Y."/>
            <person name="Pan Y."/>
            <person name="Harman N.J."/>
            <person name="Ebner P.D."/>
        </authorList>
    </citation>
    <scope>NUCLEOTIDE SEQUENCE [LARGE SCALE GENOMIC DNA]</scope>
</reference>
<evidence type="ECO:0000259" key="2">
    <source>
        <dbReference type="Pfam" id="PF21425"/>
    </source>
</evidence>
<organism evidence="4 5">
    <name type="scientific">Escherichia phage vB_EcoS_FFH_1</name>
    <dbReference type="NCBI Taxonomy" id="1446489"/>
    <lineage>
        <taxon>Viruses</taxon>
        <taxon>Duplodnaviria</taxon>
        <taxon>Heunggongvirae</taxon>
        <taxon>Uroviricota</taxon>
        <taxon>Caudoviricetes</taxon>
        <taxon>Demerecviridae</taxon>
        <taxon>Markadamsvirinae</taxon>
        <taxon>Tequintavirus</taxon>
        <taxon>Tequintavirus FFH1</taxon>
    </lineage>
</organism>
<feature type="domain" description="Distal tail protein pb9 A" evidence="1">
    <location>
        <begin position="173"/>
        <end position="204"/>
    </location>
</feature>
<evidence type="ECO:0000259" key="3">
    <source>
        <dbReference type="Pfam" id="PF21430"/>
    </source>
</evidence>
<name>A0A023MI12_9CAUD</name>
<dbReference type="EMBL" id="KJ190157">
    <property type="protein sequence ID" value="AHN83569.1"/>
    <property type="molecule type" value="Genomic_DNA"/>
</dbReference>
<dbReference type="InterPro" id="IPR048417">
    <property type="entry name" value="DTP-pb9_A-dom_N"/>
</dbReference>
<feature type="domain" description="Distal tail protein pb9 A" evidence="2">
    <location>
        <begin position="3"/>
        <end position="86"/>
    </location>
</feature>
<accession>A0A023MI12</accession>
<dbReference type="InterPro" id="IPR048415">
    <property type="entry name" value="DTP-pb9_B-dom"/>
</dbReference>
<protein>
    <recommendedName>
        <fullName evidence="6">Distal tail protein</fullName>
    </recommendedName>
</protein>
<dbReference type="RefSeq" id="YP_009031758.1">
    <property type="nucleotide sequence ID" value="NC_024139.1"/>
</dbReference>
<dbReference type="KEGG" id="vg:19487104"/>
<dbReference type="Gene3D" id="3.30.200.190">
    <property type="match status" value="1"/>
</dbReference>
<dbReference type="Pfam" id="PF21425">
    <property type="entry name" value="DTP-pb9_A-dom_N"/>
    <property type="match status" value="1"/>
</dbReference>
<evidence type="ECO:0000259" key="1">
    <source>
        <dbReference type="Pfam" id="PF21424"/>
    </source>
</evidence>
<evidence type="ECO:0000313" key="4">
    <source>
        <dbReference type="EMBL" id="AHN83569.1"/>
    </source>
</evidence>
<dbReference type="Proteomes" id="UP000026908">
    <property type="component" value="Segment"/>
</dbReference>
<evidence type="ECO:0008006" key="6">
    <source>
        <dbReference type="Google" id="ProtNLM"/>
    </source>
</evidence>
<dbReference type="InterPro" id="IPR048416">
    <property type="entry name" value="DTP-pb9_A-dom_C"/>
</dbReference>